<feature type="transmembrane region" description="Helical" evidence="1">
    <location>
        <begin position="447"/>
        <end position="465"/>
    </location>
</feature>
<evidence type="ECO:0008006" key="4">
    <source>
        <dbReference type="Google" id="ProtNLM"/>
    </source>
</evidence>
<dbReference type="Gene3D" id="3.40.50.300">
    <property type="entry name" value="P-loop containing nucleotide triphosphate hydrolases"/>
    <property type="match status" value="1"/>
</dbReference>
<feature type="transmembrane region" description="Helical" evidence="1">
    <location>
        <begin position="422"/>
        <end position="441"/>
    </location>
</feature>
<feature type="transmembrane region" description="Helical" evidence="1">
    <location>
        <begin position="676"/>
        <end position="702"/>
    </location>
</feature>
<feature type="transmembrane region" description="Helical" evidence="1">
    <location>
        <begin position="7"/>
        <end position="28"/>
    </location>
</feature>
<keyword evidence="1" id="KW-1133">Transmembrane helix</keyword>
<feature type="transmembrane region" description="Helical" evidence="1">
    <location>
        <begin position="486"/>
        <end position="503"/>
    </location>
</feature>
<name>A0ABV8J903_9ACTN</name>
<reference evidence="3" key="1">
    <citation type="journal article" date="2019" name="Int. J. Syst. Evol. Microbiol.">
        <title>The Global Catalogue of Microorganisms (GCM) 10K type strain sequencing project: providing services to taxonomists for standard genome sequencing and annotation.</title>
        <authorList>
            <consortium name="The Broad Institute Genomics Platform"/>
            <consortium name="The Broad Institute Genome Sequencing Center for Infectious Disease"/>
            <person name="Wu L."/>
            <person name="Ma J."/>
        </authorList>
    </citation>
    <scope>NUCLEOTIDE SEQUENCE [LARGE SCALE GENOMIC DNA]</scope>
    <source>
        <strain evidence="3">TBRC 5832</strain>
    </source>
</reference>
<dbReference type="InterPro" id="IPR027417">
    <property type="entry name" value="P-loop_NTPase"/>
</dbReference>
<feature type="transmembrane region" description="Helical" evidence="1">
    <location>
        <begin position="588"/>
        <end position="613"/>
    </location>
</feature>
<feature type="transmembrane region" description="Helical" evidence="1">
    <location>
        <begin position="509"/>
        <end position="531"/>
    </location>
</feature>
<keyword evidence="3" id="KW-1185">Reference proteome</keyword>
<evidence type="ECO:0000256" key="1">
    <source>
        <dbReference type="SAM" id="Phobius"/>
    </source>
</evidence>
<proteinExistence type="predicted"/>
<dbReference type="Proteomes" id="UP001595867">
    <property type="component" value="Unassembled WGS sequence"/>
</dbReference>
<keyword evidence="1" id="KW-0812">Transmembrane</keyword>
<keyword evidence="1" id="KW-0472">Membrane</keyword>
<sequence>MHPRRRILWVMGGTVVFVPVLAGVLWLLPDDVLDAGDKMGSVFAAAGAAVALPVGLLALWTLAESSPGRQTDDVLDRLAGLVGRQWEREAVRRGLRGTAPMRIRWRITERPVGVPPDEVADLGQVRVTRLRLTGDVRELAETWRRLPYRRLVVIGAPGAGKTSAAVLLTCDLLAGRGPGDPVAVLLDLAGWRPSTEEFEVWLGRTLAGRYGLRAVAREAARLVADRGVIAVLDGLDEMRSEERAAAVTALNELVDLPLVVMSRAEEYTATVAATGEPLHRALIVELDPLPAQRAAEFLPGGQAGDADRWAPVTGELARDPSGPLATALSSPLMTYLARAVYRAPGSDPAELIGFAGRGELERRLFDRWLPALYPERGSRRDRYTAVRSAAWLGSLARLLDRQGQRDFAWWYLGWASGHRIRAARLVVIPGIVVPFLLLIAVNRGLTAVDGVFALLSLLAAVVLPLGGDDPEDPRHLRFQARRFRTAIIGGIAFVVPQIAIAELRYPMGVAPVVASAAVAAVVASWLSRSAWRELMTFRPVRRTEYRRAGPSPLAGPAGPALAFLAGLAVCLSFRLWDRDWQDPLGLAIFVSVSASVAMGTMCGLVFGLGSAMVRPAPEDELWDPVRTLRDDRAALLVPPLLIGVVTMAGVLAGGLADSWDLGAAPVWYVVRAGLMGAALGWVLMVLLGPPAWLTYTVVRLWFAARGRLPWRLMSFLEDAARRGVLRRNGAVYQFRHERLRIHLAGTAGGVRRLE</sequence>
<gene>
    <name evidence="2" type="ORF">ACFO0C_39200</name>
</gene>
<comment type="caution">
    <text evidence="2">The sequence shown here is derived from an EMBL/GenBank/DDBJ whole genome shotgun (WGS) entry which is preliminary data.</text>
</comment>
<feature type="transmembrane region" description="Helical" evidence="1">
    <location>
        <begin position="40"/>
        <end position="62"/>
    </location>
</feature>
<dbReference type="EMBL" id="JBHSBL010000026">
    <property type="protein sequence ID" value="MFC4070993.1"/>
    <property type="molecule type" value="Genomic_DNA"/>
</dbReference>
<feature type="transmembrane region" description="Helical" evidence="1">
    <location>
        <begin position="552"/>
        <end position="576"/>
    </location>
</feature>
<dbReference type="SUPFAM" id="SSF52540">
    <property type="entry name" value="P-loop containing nucleoside triphosphate hydrolases"/>
    <property type="match status" value="1"/>
</dbReference>
<feature type="transmembrane region" description="Helical" evidence="1">
    <location>
        <begin position="633"/>
        <end position="656"/>
    </location>
</feature>
<dbReference type="RefSeq" id="WP_378071866.1">
    <property type="nucleotide sequence ID" value="NZ_JBHSBL010000026.1"/>
</dbReference>
<evidence type="ECO:0000313" key="3">
    <source>
        <dbReference type="Proteomes" id="UP001595867"/>
    </source>
</evidence>
<protein>
    <recommendedName>
        <fullName evidence="4">NACHT domain-containing protein</fullName>
    </recommendedName>
</protein>
<evidence type="ECO:0000313" key="2">
    <source>
        <dbReference type="EMBL" id="MFC4070993.1"/>
    </source>
</evidence>
<organism evidence="2 3">
    <name type="scientific">Actinoplanes subglobosus</name>
    <dbReference type="NCBI Taxonomy" id="1547892"/>
    <lineage>
        <taxon>Bacteria</taxon>
        <taxon>Bacillati</taxon>
        <taxon>Actinomycetota</taxon>
        <taxon>Actinomycetes</taxon>
        <taxon>Micromonosporales</taxon>
        <taxon>Micromonosporaceae</taxon>
        <taxon>Actinoplanes</taxon>
    </lineage>
</organism>
<accession>A0ABV8J903</accession>